<dbReference type="SUPFAM" id="SSF46689">
    <property type="entry name" value="Homeodomain-like"/>
    <property type="match status" value="1"/>
</dbReference>
<gene>
    <name evidence="7" type="ORF">EV209_1958</name>
</gene>
<dbReference type="Proteomes" id="UP000292927">
    <property type="component" value="Unassembled WGS sequence"/>
</dbReference>
<dbReference type="PROSITE" id="PS01124">
    <property type="entry name" value="HTH_ARAC_FAMILY_2"/>
    <property type="match status" value="1"/>
</dbReference>
<dbReference type="InterPro" id="IPR009057">
    <property type="entry name" value="Homeodomain-like_sf"/>
</dbReference>
<feature type="domain" description="HTH araC/xylS-type" evidence="6">
    <location>
        <begin position="158"/>
        <end position="256"/>
    </location>
</feature>
<dbReference type="Pfam" id="PF12833">
    <property type="entry name" value="HTH_18"/>
    <property type="match status" value="1"/>
</dbReference>
<evidence type="ECO:0000313" key="7">
    <source>
        <dbReference type="EMBL" id="RZT00634.1"/>
    </source>
</evidence>
<organism evidence="7 8">
    <name type="scientific">Cuneatibacter caecimuris</name>
    <dbReference type="NCBI Taxonomy" id="1796618"/>
    <lineage>
        <taxon>Bacteria</taxon>
        <taxon>Bacillati</taxon>
        <taxon>Bacillota</taxon>
        <taxon>Clostridia</taxon>
        <taxon>Lachnospirales</taxon>
        <taxon>Lachnospiraceae</taxon>
        <taxon>Cuneatibacter</taxon>
    </lineage>
</organism>
<keyword evidence="2" id="KW-0805">Transcription regulation</keyword>
<evidence type="ECO:0000256" key="1">
    <source>
        <dbReference type="ARBA" id="ARBA00022490"/>
    </source>
</evidence>
<accession>A0A4Q7PJ18</accession>
<keyword evidence="8" id="KW-1185">Reference proteome</keyword>
<dbReference type="EMBL" id="SGXF01000003">
    <property type="protein sequence ID" value="RZT00634.1"/>
    <property type="molecule type" value="Genomic_DNA"/>
</dbReference>
<reference evidence="7 8" key="1">
    <citation type="submission" date="2019-02" db="EMBL/GenBank/DDBJ databases">
        <title>Genomic Encyclopedia of Type Strains, Phase IV (KMG-IV): sequencing the most valuable type-strain genomes for metagenomic binning, comparative biology and taxonomic classification.</title>
        <authorList>
            <person name="Goeker M."/>
        </authorList>
    </citation>
    <scope>NUCLEOTIDE SEQUENCE [LARGE SCALE GENOMIC DNA]</scope>
    <source>
        <strain evidence="7 8">DSM 29486</strain>
    </source>
</reference>
<sequence>MFQIHYCDYHVSERDGELIYRPTGSGDYLFLYFATSMKVYREGQMEIARPGACVLYTPGEEQHYQAVKGFRNSYVHFDGPPGLGQRYGIPVNEVFYPCGEQETDGILARIHSEYLTRPEFYEEALDALMRQLMVCLGRAVHSRGSDNQEETDLFRRFRQARYQVLSECGKDWTTEQMARLVSLSRSQYYVYYERFFNRSPKADLIDARIEKAKNLLTNQALQVQQVGELCGFTSISHFNRYFKERCGCPPGAYAAAKRQEEKDNKGK</sequence>
<protein>
    <submittedName>
        <fullName evidence="7">AraC-like DNA-binding protein</fullName>
    </submittedName>
</protein>
<dbReference type="GO" id="GO:0003700">
    <property type="term" value="F:DNA-binding transcription factor activity"/>
    <property type="evidence" value="ECO:0007669"/>
    <property type="project" value="InterPro"/>
</dbReference>
<dbReference type="RefSeq" id="WP_130435237.1">
    <property type="nucleotide sequence ID" value="NZ_SGXF01000003.1"/>
</dbReference>
<dbReference type="InterPro" id="IPR037923">
    <property type="entry name" value="HTH-like"/>
</dbReference>
<dbReference type="PROSITE" id="PS00041">
    <property type="entry name" value="HTH_ARAC_FAMILY_1"/>
    <property type="match status" value="1"/>
</dbReference>
<evidence type="ECO:0000256" key="2">
    <source>
        <dbReference type="ARBA" id="ARBA00023015"/>
    </source>
</evidence>
<evidence type="ECO:0000256" key="5">
    <source>
        <dbReference type="ARBA" id="ARBA00023163"/>
    </source>
</evidence>
<dbReference type="InterPro" id="IPR018060">
    <property type="entry name" value="HTH_AraC"/>
</dbReference>
<dbReference type="InterPro" id="IPR050204">
    <property type="entry name" value="AraC_XylS_family_regulators"/>
</dbReference>
<proteinExistence type="predicted"/>
<dbReference type="PANTHER" id="PTHR46796">
    <property type="entry name" value="HTH-TYPE TRANSCRIPTIONAL ACTIVATOR RHAS-RELATED"/>
    <property type="match status" value="1"/>
</dbReference>
<keyword evidence="4" id="KW-0010">Activator</keyword>
<dbReference type="InterPro" id="IPR018062">
    <property type="entry name" value="HTH_AraC-typ_CS"/>
</dbReference>
<keyword evidence="5" id="KW-0804">Transcription</keyword>
<dbReference type="Gene3D" id="1.10.10.60">
    <property type="entry name" value="Homeodomain-like"/>
    <property type="match status" value="1"/>
</dbReference>
<evidence type="ECO:0000256" key="4">
    <source>
        <dbReference type="ARBA" id="ARBA00023159"/>
    </source>
</evidence>
<evidence type="ECO:0000259" key="6">
    <source>
        <dbReference type="PROSITE" id="PS01124"/>
    </source>
</evidence>
<dbReference type="SMART" id="SM00342">
    <property type="entry name" value="HTH_ARAC"/>
    <property type="match status" value="1"/>
</dbReference>
<dbReference type="AlphaFoldDB" id="A0A4Q7PJ18"/>
<comment type="caution">
    <text evidence="7">The sequence shown here is derived from an EMBL/GenBank/DDBJ whole genome shotgun (WGS) entry which is preliminary data.</text>
</comment>
<name>A0A4Q7PJ18_9FIRM</name>
<evidence type="ECO:0000256" key="3">
    <source>
        <dbReference type="ARBA" id="ARBA00023125"/>
    </source>
</evidence>
<dbReference type="OrthoDB" id="2599717at2"/>
<keyword evidence="3 7" id="KW-0238">DNA-binding</keyword>
<evidence type="ECO:0000313" key="8">
    <source>
        <dbReference type="Proteomes" id="UP000292927"/>
    </source>
</evidence>
<dbReference type="SUPFAM" id="SSF51215">
    <property type="entry name" value="Regulatory protein AraC"/>
    <property type="match status" value="1"/>
</dbReference>
<dbReference type="PANTHER" id="PTHR46796:SF13">
    <property type="entry name" value="HTH-TYPE TRANSCRIPTIONAL ACTIVATOR RHAS"/>
    <property type="match status" value="1"/>
</dbReference>
<dbReference type="GO" id="GO:0043565">
    <property type="term" value="F:sequence-specific DNA binding"/>
    <property type="evidence" value="ECO:0007669"/>
    <property type="project" value="InterPro"/>
</dbReference>
<keyword evidence="1" id="KW-0963">Cytoplasm</keyword>